<reference evidence="3" key="1">
    <citation type="submission" date="2019-11" db="EMBL/GenBank/DDBJ databases">
        <authorList>
            <person name="Liu Y."/>
            <person name="Hou J."/>
            <person name="Li T.-Q."/>
            <person name="Guan C.-H."/>
            <person name="Wu X."/>
            <person name="Wu H.-Z."/>
            <person name="Ling F."/>
            <person name="Zhang R."/>
            <person name="Shi X.-G."/>
            <person name="Ren J.-P."/>
            <person name="Chen E.-F."/>
            <person name="Sun J.-M."/>
        </authorList>
    </citation>
    <scope>NUCLEOTIDE SEQUENCE</scope>
    <source>
        <strain evidence="3">Adult_tree_wgs_1</strain>
        <tissue evidence="3">Leaves</tissue>
    </source>
</reference>
<dbReference type="EMBL" id="WJXA01000004">
    <property type="protein sequence ID" value="KAF7146593.1"/>
    <property type="molecule type" value="Genomic_DNA"/>
</dbReference>
<keyword evidence="4" id="KW-1185">Reference proteome</keyword>
<sequence>MLNEFYSPTFANGDTVFPRETPSSGTPTSNTIPAATRTNVNTSRTNANTPTSNNNVATSNVVLERPKKKAKVDANEASIRVAMENILAQSTTAFNKIADAVGYEDRLSAKREKVFTELMKLDLEMIDRFALNTMIVSAEENVDTFYSIPENYKQVWVEAVFSGQIKLKTTFMGCFDGFRPVYGLVFGLFLCRSLTACFVAVGGFCGLFCGCFWLLQMVGLLSWQQLAARAAVLSTSYSGYRFFGFLLFCNFLCAVVATGWYMLLFCYDDMTDKFEGEALVLAGQLMRVNGLITIWQHKL</sequence>
<gene>
    <name evidence="3" type="ORF">RHSIM_Rhsim04G0109100</name>
</gene>
<feature type="transmembrane region" description="Helical" evidence="2">
    <location>
        <begin position="198"/>
        <end position="221"/>
    </location>
</feature>
<feature type="transmembrane region" description="Helical" evidence="2">
    <location>
        <begin position="242"/>
        <end position="263"/>
    </location>
</feature>
<accession>A0A834LSP4</accession>
<organism evidence="3 4">
    <name type="scientific">Rhododendron simsii</name>
    <name type="common">Sims's rhododendron</name>
    <dbReference type="NCBI Taxonomy" id="118357"/>
    <lineage>
        <taxon>Eukaryota</taxon>
        <taxon>Viridiplantae</taxon>
        <taxon>Streptophyta</taxon>
        <taxon>Embryophyta</taxon>
        <taxon>Tracheophyta</taxon>
        <taxon>Spermatophyta</taxon>
        <taxon>Magnoliopsida</taxon>
        <taxon>eudicotyledons</taxon>
        <taxon>Gunneridae</taxon>
        <taxon>Pentapetalae</taxon>
        <taxon>asterids</taxon>
        <taxon>Ericales</taxon>
        <taxon>Ericaceae</taxon>
        <taxon>Ericoideae</taxon>
        <taxon>Rhodoreae</taxon>
        <taxon>Rhododendron</taxon>
    </lineage>
</organism>
<dbReference type="AlphaFoldDB" id="A0A834LSP4"/>
<feature type="compositionally biased region" description="Low complexity" evidence="1">
    <location>
        <begin position="41"/>
        <end position="56"/>
    </location>
</feature>
<evidence type="ECO:0000313" key="3">
    <source>
        <dbReference type="EMBL" id="KAF7146593.1"/>
    </source>
</evidence>
<proteinExistence type="predicted"/>
<keyword evidence="2" id="KW-0472">Membrane</keyword>
<dbReference type="Proteomes" id="UP000626092">
    <property type="component" value="Unassembled WGS sequence"/>
</dbReference>
<name>A0A834LSP4_RHOSS</name>
<feature type="compositionally biased region" description="Polar residues" evidence="1">
    <location>
        <begin position="21"/>
        <end position="40"/>
    </location>
</feature>
<evidence type="ECO:0000313" key="4">
    <source>
        <dbReference type="Proteomes" id="UP000626092"/>
    </source>
</evidence>
<keyword evidence="2" id="KW-1133">Transmembrane helix</keyword>
<evidence type="ECO:0000256" key="1">
    <source>
        <dbReference type="SAM" id="MobiDB-lite"/>
    </source>
</evidence>
<comment type="caution">
    <text evidence="3">The sequence shown here is derived from an EMBL/GenBank/DDBJ whole genome shotgun (WGS) entry which is preliminary data.</text>
</comment>
<protein>
    <submittedName>
        <fullName evidence="3">Uncharacterized protein</fullName>
    </submittedName>
</protein>
<evidence type="ECO:0000256" key="2">
    <source>
        <dbReference type="SAM" id="Phobius"/>
    </source>
</evidence>
<feature type="region of interest" description="Disordered" evidence="1">
    <location>
        <begin position="1"/>
        <end position="56"/>
    </location>
</feature>
<keyword evidence="2" id="KW-0812">Transmembrane</keyword>